<sequence length="189" mass="20555">MFGSIDALLGVRDNSLLYFSSEDQNEDSSVLKTVKKNSAISDSKGQVSKCTDRMPHIFQSGSSSDCSKDCWKLLEKSQKIPKSEKCDDMQKSFSNENNVAQNKLMDSSAQSSAVSAVPSVSRDTSDNAQSKAVVDCSQSNNLQSVIAAAAKSDSLNRFSNTVVFEQLPYPMLHPNSVSLFCDPIAFTCK</sequence>
<evidence type="ECO:0000313" key="3">
    <source>
        <dbReference type="WBParaSite" id="EVEC_0000357601-mRNA-1"/>
    </source>
</evidence>
<organism evidence="3">
    <name type="scientific">Enterobius vermicularis</name>
    <name type="common">Human pinworm</name>
    <dbReference type="NCBI Taxonomy" id="51028"/>
    <lineage>
        <taxon>Eukaryota</taxon>
        <taxon>Metazoa</taxon>
        <taxon>Ecdysozoa</taxon>
        <taxon>Nematoda</taxon>
        <taxon>Chromadorea</taxon>
        <taxon>Rhabditida</taxon>
        <taxon>Spirurina</taxon>
        <taxon>Oxyuridomorpha</taxon>
        <taxon>Oxyuroidea</taxon>
        <taxon>Oxyuridae</taxon>
        <taxon>Enterobius</taxon>
    </lineage>
</organism>
<dbReference type="Proteomes" id="UP000274131">
    <property type="component" value="Unassembled WGS sequence"/>
</dbReference>
<dbReference type="WBParaSite" id="EVEC_0000357601-mRNA-1">
    <property type="protein sequence ID" value="EVEC_0000357601-mRNA-1"/>
    <property type="gene ID" value="EVEC_0000357601"/>
</dbReference>
<protein>
    <submittedName>
        <fullName evidence="3">Ovule protein</fullName>
    </submittedName>
</protein>
<gene>
    <name evidence="1" type="ORF">EVEC_LOCUS3284</name>
</gene>
<dbReference type="AlphaFoldDB" id="A0A0N4V0X0"/>
<name>A0A0N4V0X0_ENTVE</name>
<accession>A0A0N4V0X0</accession>
<evidence type="ECO:0000313" key="1">
    <source>
        <dbReference type="EMBL" id="VDD88141.1"/>
    </source>
</evidence>
<dbReference type="EMBL" id="UXUI01007554">
    <property type="protein sequence ID" value="VDD88141.1"/>
    <property type="molecule type" value="Genomic_DNA"/>
</dbReference>
<reference evidence="1 2" key="2">
    <citation type="submission" date="2018-10" db="EMBL/GenBank/DDBJ databases">
        <authorList>
            <consortium name="Pathogen Informatics"/>
        </authorList>
    </citation>
    <scope>NUCLEOTIDE SEQUENCE [LARGE SCALE GENOMIC DNA]</scope>
</reference>
<reference evidence="3" key="1">
    <citation type="submission" date="2017-02" db="UniProtKB">
        <authorList>
            <consortium name="WormBaseParasite"/>
        </authorList>
    </citation>
    <scope>IDENTIFICATION</scope>
</reference>
<evidence type="ECO:0000313" key="2">
    <source>
        <dbReference type="Proteomes" id="UP000274131"/>
    </source>
</evidence>
<keyword evidence="2" id="KW-1185">Reference proteome</keyword>
<proteinExistence type="predicted"/>